<dbReference type="Pfam" id="PF12819">
    <property type="entry name" value="Malectin_like"/>
    <property type="match status" value="2"/>
</dbReference>
<evidence type="ECO:0000313" key="7">
    <source>
        <dbReference type="EMBL" id="PKI61966.1"/>
    </source>
</evidence>
<keyword evidence="8" id="KW-1185">Reference proteome</keyword>
<organism evidence="7 8">
    <name type="scientific">Punica granatum</name>
    <name type="common">Pomegranate</name>
    <dbReference type="NCBI Taxonomy" id="22663"/>
    <lineage>
        <taxon>Eukaryota</taxon>
        <taxon>Viridiplantae</taxon>
        <taxon>Streptophyta</taxon>
        <taxon>Embryophyta</taxon>
        <taxon>Tracheophyta</taxon>
        <taxon>Spermatophyta</taxon>
        <taxon>Magnoliopsida</taxon>
        <taxon>eudicotyledons</taxon>
        <taxon>Gunneridae</taxon>
        <taxon>Pentapetalae</taxon>
        <taxon>rosids</taxon>
        <taxon>malvids</taxon>
        <taxon>Myrtales</taxon>
        <taxon>Lythraceae</taxon>
        <taxon>Punica</taxon>
    </lineage>
</organism>
<dbReference type="PANTHER" id="PTHR45631:SF44">
    <property type="entry name" value="CARBOHYDRATE-BINDING PROTEIN OF THE ER PROTEIN"/>
    <property type="match status" value="1"/>
</dbReference>
<evidence type="ECO:0000256" key="4">
    <source>
        <dbReference type="ARBA" id="ARBA00022989"/>
    </source>
</evidence>
<gene>
    <name evidence="7" type="ORF">CRG98_017692</name>
</gene>
<dbReference type="STRING" id="22663.A0A2I0K2N3"/>
<sequence length="261" mass="29557">MPTSVNVSKQLPLAMKTVRILTNPKGITWKKYCCSIDMGGTDWTRILARANFYYGNYDRPVNPPSFSLMFDANNWGDVETTLDEPVFYEAIYVVKAKSTHICVAQTEPGMSPFISALEVCRLSYTMEKQSTSDAPSIGTRTAYNEPPEVVMQKAITGNNLTFWLPGNTSRFGVYMYLYFSEVTSVSPAWERWSFLLYEDRLLMSRKPISPPYGSVLKVSQTDYLVANDTKFYLLATADSTLHPTLHAMEAYMLSKGTDRRD</sequence>
<feature type="domain" description="Malectin-like" evidence="6">
    <location>
        <begin position="14"/>
        <end position="126"/>
    </location>
</feature>
<name>A0A2I0K2N3_PUNGR</name>
<dbReference type="InterPro" id="IPR024788">
    <property type="entry name" value="Malectin-like_Carb-bd_dom"/>
</dbReference>
<keyword evidence="3" id="KW-0732">Signal</keyword>
<evidence type="ECO:0000256" key="5">
    <source>
        <dbReference type="ARBA" id="ARBA00023136"/>
    </source>
</evidence>
<reference evidence="7 8" key="1">
    <citation type="submission" date="2017-11" db="EMBL/GenBank/DDBJ databases">
        <title>De-novo sequencing of pomegranate (Punica granatum L.) genome.</title>
        <authorList>
            <person name="Akparov Z."/>
            <person name="Amiraslanov A."/>
            <person name="Hajiyeva S."/>
            <person name="Abbasov M."/>
            <person name="Kaur K."/>
            <person name="Hamwieh A."/>
            <person name="Solovyev V."/>
            <person name="Salamov A."/>
            <person name="Braich B."/>
            <person name="Kosarev P."/>
            <person name="Mahmoud A."/>
            <person name="Hajiyev E."/>
            <person name="Babayeva S."/>
            <person name="Izzatullayeva V."/>
            <person name="Mammadov A."/>
            <person name="Mammadov A."/>
            <person name="Sharifova S."/>
            <person name="Ojaghi J."/>
            <person name="Eynullazada K."/>
            <person name="Bayramov B."/>
            <person name="Abdulazimova A."/>
            <person name="Shahmuradov I."/>
        </authorList>
    </citation>
    <scope>NUCLEOTIDE SEQUENCE [LARGE SCALE GENOMIC DNA]</scope>
    <source>
        <strain evidence="8">cv. AG2017</strain>
        <tissue evidence="7">Leaf</tissue>
    </source>
</reference>
<dbReference type="PANTHER" id="PTHR45631">
    <property type="entry name" value="OS07G0107800 PROTEIN-RELATED"/>
    <property type="match status" value="1"/>
</dbReference>
<protein>
    <recommendedName>
        <fullName evidence="6">Malectin-like domain-containing protein</fullName>
    </recommendedName>
</protein>
<evidence type="ECO:0000256" key="3">
    <source>
        <dbReference type="ARBA" id="ARBA00022729"/>
    </source>
</evidence>
<feature type="domain" description="Malectin-like" evidence="6">
    <location>
        <begin position="136"/>
        <end position="252"/>
    </location>
</feature>
<comment type="caution">
    <text evidence="7">The sequence shown here is derived from an EMBL/GenBank/DDBJ whole genome shotgun (WGS) entry which is preliminary data.</text>
</comment>
<dbReference type="EMBL" id="PGOL01000993">
    <property type="protein sequence ID" value="PKI61966.1"/>
    <property type="molecule type" value="Genomic_DNA"/>
</dbReference>
<accession>A0A2I0K2N3</accession>
<keyword evidence="5" id="KW-0472">Membrane</keyword>
<comment type="subcellular location">
    <subcellularLocation>
        <location evidence="1">Membrane</location>
        <topology evidence="1">Single-pass membrane protein</topology>
    </subcellularLocation>
</comment>
<proteinExistence type="predicted"/>
<evidence type="ECO:0000259" key="6">
    <source>
        <dbReference type="Pfam" id="PF12819"/>
    </source>
</evidence>
<dbReference type="GO" id="GO:0016020">
    <property type="term" value="C:membrane"/>
    <property type="evidence" value="ECO:0007669"/>
    <property type="project" value="UniProtKB-SubCell"/>
</dbReference>
<evidence type="ECO:0000256" key="2">
    <source>
        <dbReference type="ARBA" id="ARBA00022692"/>
    </source>
</evidence>
<keyword evidence="2" id="KW-0812">Transmembrane</keyword>
<keyword evidence="4" id="KW-1133">Transmembrane helix</keyword>
<evidence type="ECO:0000256" key="1">
    <source>
        <dbReference type="ARBA" id="ARBA00004167"/>
    </source>
</evidence>
<dbReference type="Proteomes" id="UP000233551">
    <property type="component" value="Unassembled WGS sequence"/>
</dbReference>
<evidence type="ECO:0000313" key="8">
    <source>
        <dbReference type="Proteomes" id="UP000233551"/>
    </source>
</evidence>
<dbReference type="AlphaFoldDB" id="A0A2I0K2N3"/>